<evidence type="ECO:0000313" key="7">
    <source>
        <dbReference type="Proteomes" id="UP000228621"/>
    </source>
</evidence>
<dbReference type="InterPro" id="IPR036390">
    <property type="entry name" value="WH_DNA-bd_sf"/>
</dbReference>
<dbReference type="GO" id="GO:0003700">
    <property type="term" value="F:DNA-binding transcription factor activity"/>
    <property type="evidence" value="ECO:0007669"/>
    <property type="project" value="InterPro"/>
</dbReference>
<dbReference type="GO" id="GO:0006351">
    <property type="term" value="P:DNA-templated transcription"/>
    <property type="evidence" value="ECO:0007669"/>
    <property type="project" value="TreeGrafter"/>
</dbReference>
<evidence type="ECO:0000313" key="6">
    <source>
        <dbReference type="EMBL" id="PCK29656.1"/>
    </source>
</evidence>
<dbReference type="FunFam" id="1.10.10.10:FF:000001">
    <property type="entry name" value="LysR family transcriptional regulator"/>
    <property type="match status" value="1"/>
</dbReference>
<dbReference type="Pfam" id="PF03466">
    <property type="entry name" value="LysR_substrate"/>
    <property type="match status" value="1"/>
</dbReference>
<dbReference type="Gene3D" id="1.10.10.10">
    <property type="entry name" value="Winged helix-like DNA-binding domain superfamily/Winged helix DNA-binding domain"/>
    <property type="match status" value="1"/>
</dbReference>
<keyword evidence="2" id="KW-0805">Transcription regulation</keyword>
<dbReference type="GO" id="GO:0043565">
    <property type="term" value="F:sequence-specific DNA binding"/>
    <property type="evidence" value="ECO:0007669"/>
    <property type="project" value="TreeGrafter"/>
</dbReference>
<keyword evidence="3" id="KW-0238">DNA-binding</keyword>
<gene>
    <name evidence="6" type="ORF">CEX98_21490</name>
</gene>
<comment type="caution">
    <text evidence="6">The sequence shown here is derived from an EMBL/GenBank/DDBJ whole genome shotgun (WGS) entry which is preliminary data.</text>
</comment>
<keyword evidence="7" id="KW-1185">Reference proteome</keyword>
<evidence type="ECO:0000256" key="1">
    <source>
        <dbReference type="ARBA" id="ARBA00009437"/>
    </source>
</evidence>
<dbReference type="SUPFAM" id="SSF46785">
    <property type="entry name" value="Winged helix' DNA-binding domain"/>
    <property type="match status" value="1"/>
</dbReference>
<dbReference type="PROSITE" id="PS50931">
    <property type="entry name" value="HTH_LYSR"/>
    <property type="match status" value="1"/>
</dbReference>
<dbReference type="EMBL" id="NKHF01000107">
    <property type="protein sequence ID" value="PCK29656.1"/>
    <property type="molecule type" value="Genomic_DNA"/>
</dbReference>
<evidence type="ECO:0000256" key="4">
    <source>
        <dbReference type="ARBA" id="ARBA00023163"/>
    </source>
</evidence>
<dbReference type="InterPro" id="IPR005119">
    <property type="entry name" value="LysR_subst-bd"/>
</dbReference>
<dbReference type="Gene3D" id="3.40.190.290">
    <property type="match status" value="1"/>
</dbReference>
<dbReference type="PANTHER" id="PTHR30537:SF5">
    <property type="entry name" value="HTH-TYPE TRANSCRIPTIONAL ACTIVATOR TTDR-RELATED"/>
    <property type="match status" value="1"/>
</dbReference>
<dbReference type="PANTHER" id="PTHR30537">
    <property type="entry name" value="HTH-TYPE TRANSCRIPTIONAL REGULATOR"/>
    <property type="match status" value="1"/>
</dbReference>
<comment type="similarity">
    <text evidence="1">Belongs to the LysR transcriptional regulatory family.</text>
</comment>
<organism evidence="6 7">
    <name type="scientific">Pseudoalteromonas piscicida</name>
    <dbReference type="NCBI Taxonomy" id="43662"/>
    <lineage>
        <taxon>Bacteria</taxon>
        <taxon>Pseudomonadati</taxon>
        <taxon>Pseudomonadota</taxon>
        <taxon>Gammaproteobacteria</taxon>
        <taxon>Alteromonadales</taxon>
        <taxon>Pseudoalteromonadaceae</taxon>
        <taxon>Pseudoalteromonas</taxon>
    </lineage>
</organism>
<evidence type="ECO:0000256" key="3">
    <source>
        <dbReference type="ARBA" id="ARBA00023125"/>
    </source>
</evidence>
<feature type="domain" description="HTH lysR-type" evidence="5">
    <location>
        <begin position="12"/>
        <end position="63"/>
    </location>
</feature>
<sequence>MEFKLSKFSQYEAFVAVVDKGSISLAAHSLNLTPSALSKQIANLEAALNAQLFDRSNKKLRTTERGYQFYQSAVSILKQISLAESQIKADDETVAGELRITLSKSLLGSSVLKYLSKFSKAYPQVRYRLTFSEAIESFQDSELDFAFRIGELADSSKLVAKVLKQVKPIFYATPKYLSDYGVPKEVSTLATHRVALPPLENLSSELRQWLKREQFTFVASNQDQIDDLGAIHQLVLEHGCIGFNLEDALVEPIDKGLVINVFPHLSLPSKPLSLVYRKTQHQSELVRVFKEFILKQGDIAGQSPKLKI</sequence>
<proteinExistence type="inferred from homology"/>
<dbReference type="AlphaFoldDB" id="A0A2A5JJQ2"/>
<protein>
    <recommendedName>
        <fullName evidence="5">HTH lysR-type domain-containing protein</fullName>
    </recommendedName>
</protein>
<evidence type="ECO:0000259" key="5">
    <source>
        <dbReference type="PROSITE" id="PS50931"/>
    </source>
</evidence>
<dbReference type="InterPro" id="IPR000847">
    <property type="entry name" value="LysR_HTH_N"/>
</dbReference>
<dbReference type="Proteomes" id="UP000228621">
    <property type="component" value="Unassembled WGS sequence"/>
</dbReference>
<name>A0A2A5JJQ2_PSEO7</name>
<evidence type="ECO:0000256" key="2">
    <source>
        <dbReference type="ARBA" id="ARBA00023015"/>
    </source>
</evidence>
<accession>A0A2A5JJQ2</accession>
<keyword evidence="4" id="KW-0804">Transcription</keyword>
<dbReference type="OrthoDB" id="9786526at2"/>
<dbReference type="InterPro" id="IPR036388">
    <property type="entry name" value="WH-like_DNA-bd_sf"/>
</dbReference>
<dbReference type="Pfam" id="PF00126">
    <property type="entry name" value="HTH_1"/>
    <property type="match status" value="1"/>
</dbReference>
<dbReference type="InterPro" id="IPR058163">
    <property type="entry name" value="LysR-type_TF_proteobact-type"/>
</dbReference>
<dbReference type="PRINTS" id="PR00039">
    <property type="entry name" value="HTHLYSR"/>
</dbReference>
<dbReference type="SUPFAM" id="SSF53850">
    <property type="entry name" value="Periplasmic binding protein-like II"/>
    <property type="match status" value="1"/>
</dbReference>
<reference evidence="7" key="1">
    <citation type="journal article" date="2019" name="Genome Announc.">
        <title>Draft Genome Sequence of Pseudoalteromonas piscicida Strain 36Y ROTHPW, an Hypersaline Seawater Isolate from the South Coast of Sonora, Mexico.</title>
        <authorList>
            <person name="Sanchez-Diaz R."/>
            <person name="Molina-Garza Z.J."/>
            <person name="Cruz-Suarez L.E."/>
            <person name="Selvin J."/>
            <person name="Kiran G.S."/>
            <person name="Ibarra-Gamez J.C."/>
            <person name="Gomez-Gil B."/>
            <person name="Galaviz-Silva L."/>
        </authorList>
    </citation>
    <scope>NUCLEOTIDE SEQUENCE [LARGE SCALE GENOMIC DNA]</scope>
    <source>
        <strain evidence="7">36Y_RITHPW</strain>
    </source>
</reference>